<comment type="caution">
    <text evidence="2">The sequence shown here is derived from an EMBL/GenBank/DDBJ whole genome shotgun (WGS) entry which is preliminary data.</text>
</comment>
<dbReference type="AlphaFoldDB" id="A0A0F9SQA1"/>
<name>A0A0F9SQA1_9ZZZZ</name>
<protein>
    <recommendedName>
        <fullName evidence="1">Putative regulatory protein FmdB zinc ribbon domain-containing protein</fullName>
    </recommendedName>
</protein>
<feature type="domain" description="Putative regulatory protein FmdB zinc ribbon" evidence="1">
    <location>
        <begin position="1"/>
        <end position="43"/>
    </location>
</feature>
<accession>A0A0F9SQA1</accession>
<dbReference type="SMART" id="SM00834">
    <property type="entry name" value="CxxC_CXXC_SSSS"/>
    <property type="match status" value="1"/>
</dbReference>
<gene>
    <name evidence="2" type="ORF">LCGC14_0824880</name>
</gene>
<reference evidence="2" key="1">
    <citation type="journal article" date="2015" name="Nature">
        <title>Complex archaea that bridge the gap between prokaryotes and eukaryotes.</title>
        <authorList>
            <person name="Spang A."/>
            <person name="Saw J.H."/>
            <person name="Jorgensen S.L."/>
            <person name="Zaremba-Niedzwiedzka K."/>
            <person name="Martijn J."/>
            <person name="Lind A.E."/>
            <person name="van Eijk R."/>
            <person name="Schleper C."/>
            <person name="Guy L."/>
            <person name="Ettema T.J."/>
        </authorList>
    </citation>
    <scope>NUCLEOTIDE SEQUENCE</scope>
</reference>
<dbReference type="InterPro" id="IPR013429">
    <property type="entry name" value="Regulatory_FmdB_Zinc_ribbon"/>
</dbReference>
<evidence type="ECO:0000313" key="2">
    <source>
        <dbReference type="EMBL" id="KKN31338.1"/>
    </source>
</evidence>
<organism evidence="2">
    <name type="scientific">marine sediment metagenome</name>
    <dbReference type="NCBI Taxonomy" id="412755"/>
    <lineage>
        <taxon>unclassified sequences</taxon>
        <taxon>metagenomes</taxon>
        <taxon>ecological metagenomes</taxon>
    </lineage>
</organism>
<proteinExistence type="predicted"/>
<evidence type="ECO:0000259" key="1">
    <source>
        <dbReference type="SMART" id="SM00834"/>
    </source>
</evidence>
<sequence length="70" mass="7806">MALYDYECNAGHPTEARRPFMSVEEDPGVICRQCRRVARRIFTAPVGVGICGEWELVAMPGEPDVPTRVV</sequence>
<dbReference type="EMBL" id="LAZR01002337">
    <property type="protein sequence ID" value="KKN31338.1"/>
    <property type="molecule type" value="Genomic_DNA"/>
</dbReference>